<dbReference type="InterPro" id="IPR011009">
    <property type="entry name" value="Kinase-like_dom_sf"/>
</dbReference>
<dbReference type="SUPFAM" id="SSF56112">
    <property type="entry name" value="Protein kinase-like (PK-like)"/>
    <property type="match status" value="1"/>
</dbReference>
<dbReference type="PROSITE" id="PS50011">
    <property type="entry name" value="PROTEIN_KINASE_DOM"/>
    <property type="match status" value="1"/>
</dbReference>
<evidence type="ECO:0000256" key="1">
    <source>
        <dbReference type="PROSITE-ProRule" id="PRU10141"/>
    </source>
</evidence>
<dbReference type="PANTHER" id="PTHR48011:SF51">
    <property type="entry name" value="PROTEIN KINASE SUPERFAMILY PROTEIN"/>
    <property type="match status" value="1"/>
</dbReference>
<dbReference type="RefSeq" id="XP_011004631.1">
    <property type="nucleotide sequence ID" value="XM_011006329.1"/>
</dbReference>
<sequence>MSINIKWLRLKNLGQGSYGTVYLAISTFTNELFAVKNANLEDSSTLQKERRIFERFPGTNEVVECYGYCVSKEGGVLKYNILLEDAPMGSLLNLMRDCGGRILESHVRKYTKMLLKGLSCIHNSGHVHCDLKPANILVFPRQVDGLSDIQLKIADFGLAKEPGEDDSDKLFHMYQYSGTPCYMSPESVQFAEITPALDIWSLGCIVVEMITGRVAWGNLDSKELFNKLVCGNESPKIPEYMSESGKDFLRRCFELDHRERWTADTLLTHPFVADAPLQPVETNTEELLSSCFACVVNSVLCKN</sequence>
<keyword evidence="1" id="KW-0547">Nucleotide-binding</keyword>
<keyword evidence="1" id="KW-0067">ATP-binding</keyword>
<dbReference type="GeneID" id="105111085"/>
<gene>
    <name evidence="4" type="primary">LOC105111085</name>
</gene>
<dbReference type="Gene3D" id="1.10.510.10">
    <property type="entry name" value="Transferase(Phosphotransferase) domain 1"/>
    <property type="match status" value="1"/>
</dbReference>
<reference evidence="4" key="1">
    <citation type="submission" date="2025-08" db="UniProtKB">
        <authorList>
            <consortium name="RefSeq"/>
        </authorList>
    </citation>
    <scope>IDENTIFICATION</scope>
</reference>
<dbReference type="GO" id="GO:0004672">
    <property type="term" value="F:protein kinase activity"/>
    <property type="evidence" value="ECO:0007669"/>
    <property type="project" value="InterPro"/>
</dbReference>
<feature type="binding site" evidence="1">
    <location>
        <position position="36"/>
    </location>
    <ligand>
        <name>ATP</name>
        <dbReference type="ChEBI" id="CHEBI:30616"/>
    </ligand>
</feature>
<feature type="domain" description="Protein kinase" evidence="2">
    <location>
        <begin position="7"/>
        <end position="272"/>
    </location>
</feature>
<dbReference type="AlphaFoldDB" id="A0AAJ6T5K4"/>
<dbReference type="KEGG" id="peu:105111085"/>
<dbReference type="PANTHER" id="PTHR48011">
    <property type="entry name" value="CCR4-NOT TRANSCRIPTIONAL COMPLEX SUBUNIT CAF120-RELATED"/>
    <property type="match status" value="1"/>
</dbReference>
<evidence type="ECO:0000259" key="2">
    <source>
        <dbReference type="PROSITE" id="PS50011"/>
    </source>
</evidence>
<dbReference type="SMART" id="SM00220">
    <property type="entry name" value="S_TKc"/>
    <property type="match status" value="1"/>
</dbReference>
<dbReference type="PROSITE" id="PS00107">
    <property type="entry name" value="PROTEIN_KINASE_ATP"/>
    <property type="match status" value="1"/>
</dbReference>
<proteinExistence type="predicted"/>
<keyword evidence="3" id="KW-1185">Reference proteome</keyword>
<organism evidence="3 4">
    <name type="scientific">Populus euphratica</name>
    <name type="common">Euphrates poplar</name>
    <dbReference type="NCBI Taxonomy" id="75702"/>
    <lineage>
        <taxon>Eukaryota</taxon>
        <taxon>Viridiplantae</taxon>
        <taxon>Streptophyta</taxon>
        <taxon>Embryophyta</taxon>
        <taxon>Tracheophyta</taxon>
        <taxon>Spermatophyta</taxon>
        <taxon>Magnoliopsida</taxon>
        <taxon>eudicotyledons</taxon>
        <taxon>Gunneridae</taxon>
        <taxon>Pentapetalae</taxon>
        <taxon>rosids</taxon>
        <taxon>fabids</taxon>
        <taxon>Malpighiales</taxon>
        <taxon>Salicaceae</taxon>
        <taxon>Saliceae</taxon>
        <taxon>Populus</taxon>
    </lineage>
</organism>
<name>A0AAJ6T5K4_POPEU</name>
<accession>A0AAJ6T5K4</accession>
<dbReference type="GO" id="GO:0005524">
    <property type="term" value="F:ATP binding"/>
    <property type="evidence" value="ECO:0007669"/>
    <property type="project" value="UniProtKB-UniRule"/>
</dbReference>
<dbReference type="InterPro" id="IPR000719">
    <property type="entry name" value="Prot_kinase_dom"/>
</dbReference>
<dbReference type="Pfam" id="PF00069">
    <property type="entry name" value="Pkinase"/>
    <property type="match status" value="1"/>
</dbReference>
<dbReference type="InterPro" id="IPR017441">
    <property type="entry name" value="Protein_kinase_ATP_BS"/>
</dbReference>
<dbReference type="GO" id="GO:0007165">
    <property type="term" value="P:signal transduction"/>
    <property type="evidence" value="ECO:0007669"/>
    <property type="project" value="TreeGrafter"/>
</dbReference>
<dbReference type="Proteomes" id="UP000694918">
    <property type="component" value="Unplaced"/>
</dbReference>
<protein>
    <submittedName>
        <fullName evidence="4">Mitogen-activated protein kinase kinase kinase A-like</fullName>
    </submittedName>
</protein>
<evidence type="ECO:0000313" key="3">
    <source>
        <dbReference type="Proteomes" id="UP000694918"/>
    </source>
</evidence>
<evidence type="ECO:0000313" key="4">
    <source>
        <dbReference type="RefSeq" id="XP_011004631.1"/>
    </source>
</evidence>
<dbReference type="InterPro" id="IPR052751">
    <property type="entry name" value="Plant_MAPKKK"/>
</dbReference>
<dbReference type="CDD" id="cd06606">
    <property type="entry name" value="STKc_MAPKKK"/>
    <property type="match status" value="1"/>
</dbReference>